<accession>A0A2V1E337</accession>
<gene>
    <name evidence="3" type="ORF">DM02DRAFT_240098</name>
</gene>
<name>A0A2V1E337_9PLEO</name>
<keyword evidence="2" id="KW-0472">Membrane</keyword>
<proteinExistence type="predicted"/>
<keyword evidence="2" id="KW-1133">Transmembrane helix</keyword>
<dbReference type="STRING" id="97972.A0A2V1E337"/>
<feature type="region of interest" description="Disordered" evidence="1">
    <location>
        <begin position="29"/>
        <end position="53"/>
    </location>
</feature>
<dbReference type="OrthoDB" id="5397682at2759"/>
<protein>
    <submittedName>
        <fullName evidence="3">Uncharacterized protein</fullName>
    </submittedName>
</protein>
<sequence length="748" mass="84027">MRPGTSNHGWLQEGIIRGNMLAKVLPGDEELGKKDDDYHRGSTSRTHRWTPTRTSPLRWRRRRILVAILGLCLFYVLVKNFPDWLLEQPYDLRGVIPPPPIGNGYGATGGVEDEEPSGAPPGTTPPKPGEVAPHTYSGQIRFYRLSPTLHGAGHTNGYRSNNRNVVFAISNLQSAAKLLPVICEMSRWSRSWVHAAFMGREDIDTNKILEINGIDTLNCPAIWHDARPDYSEYSTDERAESSVISAMGHIHSFLHPQAVIIDDPLSEDGFFVRGVRAKTDAIGMTLIEGPENWDNSMWTTRLDAGSLKSWHDPSVEIIIQVPPRSSSIIQLLKSIKGADYAGLNYPHLTIELPAEVDEFVSHYISEFQWPPNGERNRLSLKRKVTRERATQESSAIRFLELFYPSSTSHSHALLLSPQVELSPHYYQYIMYQILEYKYSAYGAIDSSNVMGVSMELPATLLDGESKLVLPKPKDMHTERYEERFPDTPSVPFLWEAPNSHATLFFGDKWAEFHSFVSNRVAKHLQTPKTPAQKKVVSETLPSWTEYMLEFMRVRGYTLIYPGAKATETLVTVHNELYHAPEEYLELARGGSDDIKQTDDSFVRTKGPVAPVKYTELAVIPRSRPLHEALPFRADLPEIVQMPYLLFNGEQLPHANATTAAEKYAGRFREVIGGCKIPQGVRRKVVPGSARDLFCFGDETEDDWLKDIVDPFERFPESDALAAAEDYAEKDKTTRISSTPAAGSPAPGV</sequence>
<dbReference type="AlphaFoldDB" id="A0A2V1E337"/>
<dbReference type="EMBL" id="KZ805329">
    <property type="protein sequence ID" value="PVI03600.1"/>
    <property type="molecule type" value="Genomic_DNA"/>
</dbReference>
<evidence type="ECO:0000256" key="1">
    <source>
        <dbReference type="SAM" id="MobiDB-lite"/>
    </source>
</evidence>
<evidence type="ECO:0000313" key="4">
    <source>
        <dbReference type="Proteomes" id="UP000244855"/>
    </source>
</evidence>
<feature type="compositionally biased region" description="Basic and acidic residues" evidence="1">
    <location>
        <begin position="30"/>
        <end position="40"/>
    </location>
</feature>
<feature type="compositionally biased region" description="Pro residues" evidence="1">
    <location>
        <begin position="118"/>
        <end position="128"/>
    </location>
</feature>
<reference evidence="3 4" key="1">
    <citation type="journal article" date="2018" name="Sci. Rep.">
        <title>Comparative genomics provides insights into the lifestyle and reveals functional heterogeneity of dark septate endophytic fungi.</title>
        <authorList>
            <person name="Knapp D.G."/>
            <person name="Nemeth J.B."/>
            <person name="Barry K."/>
            <person name="Hainaut M."/>
            <person name="Henrissat B."/>
            <person name="Johnson J."/>
            <person name="Kuo A."/>
            <person name="Lim J.H.P."/>
            <person name="Lipzen A."/>
            <person name="Nolan M."/>
            <person name="Ohm R.A."/>
            <person name="Tamas L."/>
            <person name="Grigoriev I.V."/>
            <person name="Spatafora J.W."/>
            <person name="Nagy L.G."/>
            <person name="Kovacs G.M."/>
        </authorList>
    </citation>
    <scope>NUCLEOTIDE SEQUENCE [LARGE SCALE GENOMIC DNA]</scope>
    <source>
        <strain evidence="3 4">DSE2036</strain>
    </source>
</reference>
<feature type="region of interest" description="Disordered" evidence="1">
    <location>
        <begin position="103"/>
        <end position="133"/>
    </location>
</feature>
<dbReference type="Proteomes" id="UP000244855">
    <property type="component" value="Unassembled WGS sequence"/>
</dbReference>
<evidence type="ECO:0000313" key="3">
    <source>
        <dbReference type="EMBL" id="PVI03600.1"/>
    </source>
</evidence>
<dbReference type="PANTHER" id="PTHR33604">
    <property type="entry name" value="OSJNBA0004B13.7 PROTEIN"/>
    <property type="match status" value="1"/>
</dbReference>
<dbReference type="PANTHER" id="PTHR33604:SF3">
    <property type="entry name" value="OSJNBA0004B13.7 PROTEIN"/>
    <property type="match status" value="1"/>
</dbReference>
<evidence type="ECO:0000256" key="2">
    <source>
        <dbReference type="SAM" id="Phobius"/>
    </source>
</evidence>
<keyword evidence="2" id="KW-0812">Transmembrane</keyword>
<keyword evidence="4" id="KW-1185">Reference proteome</keyword>
<feature type="transmembrane region" description="Helical" evidence="2">
    <location>
        <begin position="64"/>
        <end position="82"/>
    </location>
</feature>
<feature type="region of interest" description="Disordered" evidence="1">
    <location>
        <begin position="725"/>
        <end position="748"/>
    </location>
</feature>
<organism evidence="3 4">
    <name type="scientific">Periconia macrospinosa</name>
    <dbReference type="NCBI Taxonomy" id="97972"/>
    <lineage>
        <taxon>Eukaryota</taxon>
        <taxon>Fungi</taxon>
        <taxon>Dikarya</taxon>
        <taxon>Ascomycota</taxon>
        <taxon>Pezizomycotina</taxon>
        <taxon>Dothideomycetes</taxon>
        <taxon>Pleosporomycetidae</taxon>
        <taxon>Pleosporales</taxon>
        <taxon>Massarineae</taxon>
        <taxon>Periconiaceae</taxon>
        <taxon>Periconia</taxon>
    </lineage>
</organism>